<dbReference type="GO" id="GO:0004519">
    <property type="term" value="F:endonuclease activity"/>
    <property type="evidence" value="ECO:0007669"/>
    <property type="project" value="UniProtKB-KW"/>
</dbReference>
<evidence type="ECO:0000256" key="6">
    <source>
        <dbReference type="ARBA" id="ARBA00029466"/>
    </source>
</evidence>
<comment type="similarity">
    <text evidence="6">Belongs to the Vsr family.</text>
</comment>
<evidence type="ECO:0000256" key="4">
    <source>
        <dbReference type="ARBA" id="ARBA00022801"/>
    </source>
</evidence>
<name>A0A380S4X3_FIBSU</name>
<dbReference type="GO" id="GO:0016787">
    <property type="term" value="F:hydrolase activity"/>
    <property type="evidence" value="ECO:0007669"/>
    <property type="project" value="UniProtKB-KW"/>
</dbReference>
<feature type="region of interest" description="Disordered" evidence="7">
    <location>
        <begin position="1"/>
        <end position="36"/>
    </location>
</feature>
<evidence type="ECO:0000256" key="3">
    <source>
        <dbReference type="ARBA" id="ARBA00022763"/>
    </source>
</evidence>
<dbReference type="GO" id="GO:0006298">
    <property type="term" value="P:mismatch repair"/>
    <property type="evidence" value="ECO:0007669"/>
    <property type="project" value="InterPro"/>
</dbReference>
<dbReference type="InterPro" id="IPR011335">
    <property type="entry name" value="Restrct_endonuc-II-like"/>
</dbReference>
<evidence type="ECO:0000256" key="5">
    <source>
        <dbReference type="ARBA" id="ARBA00023204"/>
    </source>
</evidence>
<sequence>MDKVSKKSSAKKKAAKRRRARKPMTRSQMMQAVHSEDTKPEMIVRKALFEAGFRYRLHRRDLPGTPDIFVQRYGVAIFVNGCFWHQHGCKLTSRPKSNSAFWNDKFDRNIVRDIKTQHELSLLGYRVAIVWECSLRVEGVADAGNMGAALTLERLIDFIKSDDETIEL</sequence>
<reference evidence="8 9" key="1">
    <citation type="submission" date="2017-08" db="EMBL/GenBank/DDBJ databases">
        <authorList>
            <person name="de Groot N.N."/>
        </authorList>
    </citation>
    <scope>NUCLEOTIDE SEQUENCE [LARGE SCALE GENOMIC DNA]</scope>
    <source>
        <strain evidence="8 9">HM2</strain>
    </source>
</reference>
<protein>
    <submittedName>
        <fullName evidence="8">T/G mismatch-specific endonuclease</fullName>
    </submittedName>
</protein>
<keyword evidence="4" id="KW-0378">Hydrolase</keyword>
<dbReference type="NCBIfam" id="TIGR00632">
    <property type="entry name" value="vsr"/>
    <property type="match status" value="1"/>
</dbReference>
<dbReference type="CDD" id="cd00221">
    <property type="entry name" value="Vsr"/>
    <property type="match status" value="1"/>
</dbReference>
<dbReference type="Pfam" id="PF03852">
    <property type="entry name" value="Vsr"/>
    <property type="match status" value="1"/>
</dbReference>
<dbReference type="InterPro" id="IPR004603">
    <property type="entry name" value="DNA_mismatch_endonuc_vsr"/>
</dbReference>
<evidence type="ECO:0000256" key="2">
    <source>
        <dbReference type="ARBA" id="ARBA00022759"/>
    </source>
</evidence>
<proteinExistence type="inferred from homology"/>
<keyword evidence="2 8" id="KW-0255">Endonuclease</keyword>
<dbReference type="SUPFAM" id="SSF52980">
    <property type="entry name" value="Restriction endonuclease-like"/>
    <property type="match status" value="1"/>
</dbReference>
<evidence type="ECO:0000256" key="1">
    <source>
        <dbReference type="ARBA" id="ARBA00022722"/>
    </source>
</evidence>
<evidence type="ECO:0000313" key="8">
    <source>
        <dbReference type="EMBL" id="SUQ24175.1"/>
    </source>
</evidence>
<keyword evidence="1" id="KW-0540">Nuclease</keyword>
<keyword evidence="5" id="KW-0234">DNA repair</keyword>
<dbReference type="RefSeq" id="WP_109573062.1">
    <property type="nucleotide sequence ID" value="NZ_UHJL01000002.1"/>
</dbReference>
<organism evidence="8 9">
    <name type="scientific">Fibrobacter succinogenes</name>
    <name type="common">Bacteroides succinogenes</name>
    <dbReference type="NCBI Taxonomy" id="833"/>
    <lineage>
        <taxon>Bacteria</taxon>
        <taxon>Pseudomonadati</taxon>
        <taxon>Fibrobacterota</taxon>
        <taxon>Fibrobacteria</taxon>
        <taxon>Fibrobacterales</taxon>
        <taxon>Fibrobacteraceae</taxon>
        <taxon>Fibrobacter</taxon>
    </lineage>
</organism>
<dbReference type="Gene3D" id="3.40.960.10">
    <property type="entry name" value="VSR Endonuclease"/>
    <property type="match status" value="1"/>
</dbReference>
<gene>
    <name evidence="8" type="ORF">SAMN05661053_1568</name>
</gene>
<dbReference type="AlphaFoldDB" id="A0A380S4X3"/>
<feature type="compositionally biased region" description="Basic residues" evidence="7">
    <location>
        <begin position="1"/>
        <end position="24"/>
    </location>
</feature>
<accession>A0A380S4X3</accession>
<evidence type="ECO:0000256" key="7">
    <source>
        <dbReference type="SAM" id="MobiDB-lite"/>
    </source>
</evidence>
<keyword evidence="3" id="KW-0227">DNA damage</keyword>
<evidence type="ECO:0000313" key="9">
    <source>
        <dbReference type="Proteomes" id="UP000255423"/>
    </source>
</evidence>
<dbReference type="Proteomes" id="UP000255423">
    <property type="component" value="Unassembled WGS sequence"/>
</dbReference>
<dbReference type="EMBL" id="UHJL01000002">
    <property type="protein sequence ID" value="SUQ24175.1"/>
    <property type="molecule type" value="Genomic_DNA"/>
</dbReference>